<dbReference type="Gramene" id="evm.model.05.725">
    <property type="protein sequence ID" value="cds.evm.model.05.725"/>
    <property type="gene ID" value="evm.TU.05.725"/>
</dbReference>
<dbReference type="Proteomes" id="UP000596661">
    <property type="component" value="Chromosome 5"/>
</dbReference>
<dbReference type="AlphaFoldDB" id="A0A803PRL3"/>
<dbReference type="EnsemblPlants" id="evm.model.05.725">
    <property type="protein sequence ID" value="cds.evm.model.05.725"/>
    <property type="gene ID" value="evm.TU.05.725"/>
</dbReference>
<reference evidence="2" key="2">
    <citation type="submission" date="2021-03" db="UniProtKB">
        <authorList>
            <consortium name="EnsemblPlants"/>
        </authorList>
    </citation>
    <scope>IDENTIFICATION</scope>
</reference>
<reference evidence="2" key="1">
    <citation type="submission" date="2018-11" db="EMBL/GenBank/DDBJ databases">
        <authorList>
            <person name="Grassa J C."/>
        </authorList>
    </citation>
    <scope>NUCLEOTIDE SEQUENCE [LARGE SCALE GENOMIC DNA]</scope>
</reference>
<feature type="region of interest" description="Disordered" evidence="1">
    <location>
        <begin position="119"/>
        <end position="149"/>
    </location>
</feature>
<evidence type="ECO:0000313" key="2">
    <source>
        <dbReference type="EnsemblPlants" id="cds.evm.model.05.725"/>
    </source>
</evidence>
<dbReference type="EMBL" id="UZAU01000444">
    <property type="status" value="NOT_ANNOTATED_CDS"/>
    <property type="molecule type" value="Genomic_DNA"/>
</dbReference>
<organism evidence="2 3">
    <name type="scientific">Cannabis sativa</name>
    <name type="common">Hemp</name>
    <name type="synonym">Marijuana</name>
    <dbReference type="NCBI Taxonomy" id="3483"/>
    <lineage>
        <taxon>Eukaryota</taxon>
        <taxon>Viridiplantae</taxon>
        <taxon>Streptophyta</taxon>
        <taxon>Embryophyta</taxon>
        <taxon>Tracheophyta</taxon>
        <taxon>Spermatophyta</taxon>
        <taxon>Magnoliopsida</taxon>
        <taxon>eudicotyledons</taxon>
        <taxon>Gunneridae</taxon>
        <taxon>Pentapetalae</taxon>
        <taxon>rosids</taxon>
        <taxon>fabids</taxon>
        <taxon>Rosales</taxon>
        <taxon>Cannabaceae</taxon>
        <taxon>Cannabis</taxon>
    </lineage>
</organism>
<keyword evidence="3" id="KW-1185">Reference proteome</keyword>
<feature type="compositionally biased region" description="Acidic residues" evidence="1">
    <location>
        <begin position="132"/>
        <end position="141"/>
    </location>
</feature>
<evidence type="ECO:0000256" key="1">
    <source>
        <dbReference type="SAM" id="MobiDB-lite"/>
    </source>
</evidence>
<name>A0A803PRL3_CANSA</name>
<feature type="compositionally biased region" description="Basic and acidic residues" evidence="1">
    <location>
        <begin position="119"/>
        <end position="131"/>
    </location>
</feature>
<accession>A0A803PRL3</accession>
<sequence length="149" mass="16820">MKISSVALVSWSSKVKREVPLRVCPSSYLFYGPARSILLEPTYLLAVDASIECSKACLRHIDLDEAKRVLDEAKEETHARVTLVAKCCIYKAWLMNLGMDLSFLGEATEEMLKYFKKSKEENRVGSDKENEAEVAEEEEEDIPSKSPTI</sequence>
<evidence type="ECO:0000313" key="3">
    <source>
        <dbReference type="Proteomes" id="UP000596661"/>
    </source>
</evidence>
<protein>
    <submittedName>
        <fullName evidence="2">Uncharacterized protein</fullName>
    </submittedName>
</protein>
<proteinExistence type="predicted"/>